<dbReference type="eggNOG" id="COG1373">
    <property type="taxonomic scope" value="Bacteria"/>
</dbReference>
<gene>
    <name evidence="3" type="ordered locus">Selin_1699</name>
</gene>
<sequence>MNDTDCQNEQGAPGHVMIECLKQIIREYEELEPPGELLPRRIAIGSLPGKVSVVTSVRGSGKTILLRQRIRQLIEGGVPRENILSLDLADDRLYWLRHENPDLILEAYFELHPQKRGSETVHCFFDEVQALPHWQLFIERLMRTEKCEVTVAGSLLPAPEEETASPLTGRIVSWEIFPLSFREFLDGKDIDSDGPLSTKQRLTIQKAFEDYWQVGGFPGVNRRDQQQRVEAHQANWKTILASIIGHHNISHPRAVIDLAHWLVDNTGFFYAISHLTDYLKSLGHRVRKSSVVDWLVAFEDAGLLFSVNIFSNSPTRISVNPRKVYCIDHALAASVSSGILTNRNSLLENLVFTALRRVTPEIFYHRTKTGREVDLVALLPSVPGQEQAIMLVQVCASLADPRVRQSEVRSLSEAMVELAVAEGTIVTWRTDETIPVGFGTIQVVPVWRFLLETEPRI</sequence>
<feature type="domain" description="DUF4143" evidence="2">
    <location>
        <begin position="250"/>
        <end position="377"/>
    </location>
</feature>
<dbReference type="RefSeq" id="WP_013506308.1">
    <property type="nucleotide sequence ID" value="NC_014836.1"/>
</dbReference>
<evidence type="ECO:0000313" key="3">
    <source>
        <dbReference type="EMBL" id="ADU66428.1"/>
    </source>
</evidence>
<dbReference type="InterPro" id="IPR041682">
    <property type="entry name" value="AAA_14"/>
</dbReference>
<feature type="domain" description="AAA" evidence="1">
    <location>
        <begin position="50"/>
        <end position="185"/>
    </location>
</feature>
<proteinExistence type="predicted"/>
<dbReference type="STRING" id="653733.Selin_1699"/>
<dbReference type="Pfam" id="PF13635">
    <property type="entry name" value="DUF4143"/>
    <property type="match status" value="1"/>
</dbReference>
<protein>
    <submittedName>
        <fullName evidence="3">AAA family ATPase</fullName>
    </submittedName>
</protein>
<dbReference type="PANTHER" id="PTHR33295">
    <property type="entry name" value="ATPASE"/>
    <property type="match status" value="1"/>
</dbReference>
<evidence type="ECO:0000313" key="4">
    <source>
        <dbReference type="Proteomes" id="UP000002572"/>
    </source>
</evidence>
<dbReference type="InParanoid" id="E6W0T3"/>
<organism evidence="3 4">
    <name type="scientific">Desulfurispirillum indicum (strain ATCC BAA-1389 / DSM 22839 / S5)</name>
    <dbReference type="NCBI Taxonomy" id="653733"/>
    <lineage>
        <taxon>Bacteria</taxon>
        <taxon>Pseudomonadati</taxon>
        <taxon>Chrysiogenota</taxon>
        <taxon>Chrysiogenia</taxon>
        <taxon>Chrysiogenales</taxon>
        <taxon>Chrysiogenaceae</taxon>
        <taxon>Desulfurispirillum</taxon>
    </lineage>
</organism>
<reference evidence="3 4" key="1">
    <citation type="submission" date="2010-12" db="EMBL/GenBank/DDBJ databases">
        <title>Complete sequence of Desulfurispirillum indicum S5.</title>
        <authorList>
            <consortium name="US DOE Joint Genome Institute"/>
            <person name="Lucas S."/>
            <person name="Copeland A."/>
            <person name="Lapidus A."/>
            <person name="Cheng J.-F."/>
            <person name="Goodwin L."/>
            <person name="Pitluck S."/>
            <person name="Chertkov O."/>
            <person name="Held B."/>
            <person name="Detter J.C."/>
            <person name="Han C."/>
            <person name="Tapia R."/>
            <person name="Land M."/>
            <person name="Hauser L."/>
            <person name="Kyrpides N."/>
            <person name="Ivanova N."/>
            <person name="Mikhailova N."/>
            <person name="Haggblom M."/>
            <person name="Rauschenbach I."/>
            <person name="Bini E."/>
            <person name="Woyke T."/>
        </authorList>
    </citation>
    <scope>NUCLEOTIDE SEQUENCE [LARGE SCALE GENOMIC DNA]</scope>
    <source>
        <strain evidence="4">ATCC BAA-1389 / DSM 22839 / S5</strain>
    </source>
</reference>
<dbReference type="Proteomes" id="UP000002572">
    <property type="component" value="Chromosome"/>
</dbReference>
<name>E6W0T3_DESIS</name>
<evidence type="ECO:0000259" key="1">
    <source>
        <dbReference type="Pfam" id="PF13173"/>
    </source>
</evidence>
<keyword evidence="4" id="KW-1185">Reference proteome</keyword>
<dbReference type="InterPro" id="IPR027417">
    <property type="entry name" value="P-loop_NTPase"/>
</dbReference>
<dbReference type="KEGG" id="din:Selin_1699"/>
<dbReference type="EMBL" id="CP002432">
    <property type="protein sequence ID" value="ADU66428.1"/>
    <property type="molecule type" value="Genomic_DNA"/>
</dbReference>
<dbReference type="Pfam" id="PF13173">
    <property type="entry name" value="AAA_14"/>
    <property type="match status" value="1"/>
</dbReference>
<dbReference type="InterPro" id="IPR025420">
    <property type="entry name" value="DUF4143"/>
</dbReference>
<accession>E6W0T3</accession>
<evidence type="ECO:0000259" key="2">
    <source>
        <dbReference type="Pfam" id="PF13635"/>
    </source>
</evidence>
<dbReference type="AlphaFoldDB" id="E6W0T3"/>
<dbReference type="HOGENOM" id="CLU_041527_0_0_0"/>
<dbReference type="SUPFAM" id="SSF52540">
    <property type="entry name" value="P-loop containing nucleoside triphosphate hydrolases"/>
    <property type="match status" value="1"/>
</dbReference>
<dbReference type="PANTHER" id="PTHR33295:SF8">
    <property type="entry name" value="AAA+ ATPASE DOMAIN-CONTAINING PROTEIN"/>
    <property type="match status" value="1"/>
</dbReference>